<accession>A0A1Y6JTG3</accession>
<dbReference type="KEGG" id="lzy:LZ3411_0050"/>
<keyword evidence="3" id="KW-0238">DNA-binding</keyword>
<dbReference type="PANTHER" id="PTHR30419">
    <property type="entry name" value="HTH-TYPE TRANSCRIPTIONAL REGULATOR YBHD"/>
    <property type="match status" value="1"/>
</dbReference>
<organism evidence="6 7">
    <name type="scientific">Levilactobacillus zymae</name>
    <dbReference type="NCBI Taxonomy" id="267363"/>
    <lineage>
        <taxon>Bacteria</taxon>
        <taxon>Bacillati</taxon>
        <taxon>Bacillota</taxon>
        <taxon>Bacilli</taxon>
        <taxon>Lactobacillales</taxon>
        <taxon>Lactobacillaceae</taxon>
        <taxon>Levilactobacillus</taxon>
    </lineage>
</organism>
<evidence type="ECO:0000256" key="4">
    <source>
        <dbReference type="ARBA" id="ARBA00023163"/>
    </source>
</evidence>
<dbReference type="InterPro" id="IPR036388">
    <property type="entry name" value="WH-like_DNA-bd_sf"/>
</dbReference>
<dbReference type="InterPro" id="IPR036390">
    <property type="entry name" value="WH_DNA-bd_sf"/>
</dbReference>
<feature type="domain" description="HTH lysR-type" evidence="5">
    <location>
        <begin position="1"/>
        <end position="58"/>
    </location>
</feature>
<dbReference type="SUPFAM" id="SSF46785">
    <property type="entry name" value="Winged helix' DNA-binding domain"/>
    <property type="match status" value="1"/>
</dbReference>
<dbReference type="Gene3D" id="1.10.10.10">
    <property type="entry name" value="Winged helix-like DNA-binding domain superfamily/Winged helix DNA-binding domain"/>
    <property type="match status" value="1"/>
</dbReference>
<dbReference type="PROSITE" id="PS50931">
    <property type="entry name" value="HTH_LYSR"/>
    <property type="match status" value="1"/>
</dbReference>
<evidence type="ECO:0000313" key="6">
    <source>
        <dbReference type="EMBL" id="SMS13100.1"/>
    </source>
</evidence>
<name>A0A1Y6JTG3_9LACO</name>
<dbReference type="SUPFAM" id="SSF53850">
    <property type="entry name" value="Periplasmic binding protein-like II"/>
    <property type="match status" value="1"/>
</dbReference>
<dbReference type="RefSeq" id="WP_087741250.1">
    <property type="nucleotide sequence ID" value="NZ_LT854705.1"/>
</dbReference>
<dbReference type="Proteomes" id="UP000195412">
    <property type="component" value="Chromosome I"/>
</dbReference>
<dbReference type="InterPro" id="IPR000847">
    <property type="entry name" value="LysR_HTH_N"/>
</dbReference>
<evidence type="ECO:0000259" key="5">
    <source>
        <dbReference type="PROSITE" id="PS50931"/>
    </source>
</evidence>
<dbReference type="GO" id="GO:0003700">
    <property type="term" value="F:DNA-binding transcription factor activity"/>
    <property type="evidence" value="ECO:0007669"/>
    <property type="project" value="InterPro"/>
</dbReference>
<sequence length="295" mass="33059">MELRVLRYFQAVVADLNISRAAERLHVSQPTISRQLKDLETELGVTLFDRHGRHLQLTDSGEYFAHQVTQILALTDKTLSNIHTTQAVRGTVVIGCAESRNFLNVAQTIRTLQRQHPQIQVSLVSTNADEIRAHLKTGTFDFGVVMDPTDKSEFDFLKLPGESRWGLLVPRFSALATRDHLTLADLENQNLILSQQRGIREQLRDWYGESTPKFNVVATYNLLYNASLLVSAGVGYALCIDGIINTNQSDFVFIPLTPRLTTGTSLVWHKDQHFSPAAATFLKQLAADNQQTLTS</sequence>
<protein>
    <recommendedName>
        <fullName evidence="5">HTH lysR-type domain-containing protein</fullName>
    </recommendedName>
</protein>
<dbReference type="InterPro" id="IPR005119">
    <property type="entry name" value="LysR_subst-bd"/>
</dbReference>
<evidence type="ECO:0000256" key="1">
    <source>
        <dbReference type="ARBA" id="ARBA00009437"/>
    </source>
</evidence>
<dbReference type="AlphaFoldDB" id="A0A1Y6JTG3"/>
<gene>
    <name evidence="6" type="ORF">LZ3411_0050</name>
</gene>
<evidence type="ECO:0000256" key="3">
    <source>
        <dbReference type="ARBA" id="ARBA00023125"/>
    </source>
</evidence>
<proteinExistence type="inferred from homology"/>
<dbReference type="PANTHER" id="PTHR30419:SF8">
    <property type="entry name" value="NITROGEN ASSIMILATION TRANSCRIPTIONAL ACTIVATOR-RELATED"/>
    <property type="match status" value="1"/>
</dbReference>
<dbReference type="EMBL" id="LT854705">
    <property type="protein sequence ID" value="SMS13100.1"/>
    <property type="molecule type" value="Genomic_DNA"/>
</dbReference>
<dbReference type="Gene3D" id="3.40.190.290">
    <property type="match status" value="1"/>
</dbReference>
<dbReference type="GO" id="GO:0003677">
    <property type="term" value="F:DNA binding"/>
    <property type="evidence" value="ECO:0007669"/>
    <property type="project" value="UniProtKB-KW"/>
</dbReference>
<dbReference type="PRINTS" id="PR00039">
    <property type="entry name" value="HTHLYSR"/>
</dbReference>
<evidence type="ECO:0000313" key="7">
    <source>
        <dbReference type="Proteomes" id="UP000195412"/>
    </source>
</evidence>
<reference evidence="7" key="1">
    <citation type="submission" date="2017-05" db="EMBL/GenBank/DDBJ databases">
        <authorList>
            <person name="Papadimitriou K."/>
        </authorList>
    </citation>
    <scope>NUCLEOTIDE SEQUENCE [LARGE SCALE GENOMIC DNA]</scope>
    <source>
        <strain evidence="7">ACA-DC 3411</strain>
    </source>
</reference>
<dbReference type="Pfam" id="PF03466">
    <property type="entry name" value="LysR_substrate"/>
    <property type="match status" value="1"/>
</dbReference>
<keyword evidence="4" id="KW-0804">Transcription</keyword>
<dbReference type="GO" id="GO:0005829">
    <property type="term" value="C:cytosol"/>
    <property type="evidence" value="ECO:0007669"/>
    <property type="project" value="TreeGrafter"/>
</dbReference>
<dbReference type="InterPro" id="IPR050950">
    <property type="entry name" value="HTH-type_LysR_regulators"/>
</dbReference>
<keyword evidence="2" id="KW-0805">Transcription regulation</keyword>
<comment type="similarity">
    <text evidence="1">Belongs to the LysR transcriptional regulatory family.</text>
</comment>
<evidence type="ECO:0000256" key="2">
    <source>
        <dbReference type="ARBA" id="ARBA00023015"/>
    </source>
</evidence>
<dbReference type="CDD" id="cd05466">
    <property type="entry name" value="PBP2_LTTR_substrate"/>
    <property type="match status" value="1"/>
</dbReference>
<dbReference type="Pfam" id="PF00126">
    <property type="entry name" value="HTH_1"/>
    <property type="match status" value="1"/>
</dbReference>
<dbReference type="FunFam" id="1.10.10.10:FF:000001">
    <property type="entry name" value="LysR family transcriptional regulator"/>
    <property type="match status" value="1"/>
</dbReference>